<name>A0A8C4ZDB9_GADMO</name>
<dbReference type="InterPro" id="IPR003591">
    <property type="entry name" value="Leu-rich_rpt_typical-subtyp"/>
</dbReference>
<dbReference type="AlphaFoldDB" id="A0A8C4ZDB9"/>
<keyword evidence="4" id="KW-1185">Reference proteome</keyword>
<dbReference type="PANTHER" id="PTHR46652">
    <property type="entry name" value="LEUCINE-RICH REPEAT AND IQ DOMAIN-CONTAINING PROTEIN 1-RELATED"/>
    <property type="match status" value="1"/>
</dbReference>
<evidence type="ECO:0000256" key="1">
    <source>
        <dbReference type="ARBA" id="ARBA00022614"/>
    </source>
</evidence>
<dbReference type="Pfam" id="PF14580">
    <property type="entry name" value="LRR_9"/>
    <property type="match status" value="1"/>
</dbReference>
<dbReference type="GeneTree" id="ENSGT00940000158583"/>
<dbReference type="Proteomes" id="UP000694546">
    <property type="component" value="Chromosome 5"/>
</dbReference>
<dbReference type="OMA" id="DXLEREL"/>
<dbReference type="InterPro" id="IPR050836">
    <property type="entry name" value="SDS22/Internalin_LRR"/>
</dbReference>
<evidence type="ECO:0000313" key="4">
    <source>
        <dbReference type="Proteomes" id="UP000694546"/>
    </source>
</evidence>
<proteinExistence type="predicted"/>
<evidence type="ECO:0000256" key="2">
    <source>
        <dbReference type="ARBA" id="ARBA00022737"/>
    </source>
</evidence>
<dbReference type="SMART" id="SM00369">
    <property type="entry name" value="LRR_TYP"/>
    <property type="match status" value="7"/>
</dbReference>
<sequence>MSDDLSAVASLEVFFSGYPRMVGLSLFPKLLQLTIVSQSISHLQGLEGCPLLQELWVAECQLTKIDGLQSCFQLEKLYLYDNQISKIENLELQVNLQVLWLNNNDICCIEGLNTLQKLRELNLADNKIEKIGHSLDPNINVEDLNLSGNKIASFKELTFLAHLPALKALGLQDSQSVANPVCLLCNYSTHVLYHMPGLQRLDSYNVSSRHMKEAAETTVMKKMMYYNMRVHTAQKNLRETGHRLTEQKEALWKPPVEQIRACALSFQTKCSAWYKQELSQATHRKECTVHFLLMELQTVGNIRFEDGCPRDPWFASCQGLIQSRFSVGDLKAHGVTGLRITSMTRVHNRALRLRFEEKLSLRENYKRWLEYLFYVPDPERPSEENEMLQILEEGFLSAEALGRECAVPLSNSLNVADAPRLEHALRQVPRSFPLPFTQGHVIVSKVFLGRSVHLREGVPVDPKADSVYRNMGTELGVRSHRDGPSQWFVFDHELVLPEYIVYFEYVTEQGALPALSPLVDHPPLLELLSMEPFLKPRPRMTGLDEGTLLQSARVNTLSQITVLNLHGSGLSKLKELSGLRALRHLTISFNEITRLDDISHMPNLEFLDASYNHIASLEGWRGLGGLRTLDVRWNRLSRARDEAAVLRKHAAALLRLDARHNPWTRPDSVRATIVGRLGTLTHLDQVPVSEEEVAAAAQTTASSRITQASLLTHSGTACECPRSLSLLSTAQLLVQLSPAPWPPHATPEPGWTAMITALSLDGLGISRLANLDKLVNLRWASFNDNDLSHLEGLENCLALEELSLNHNAISSMDGLSPLRRLVKLSLNGNQLHCLDAFGLERLPNLHFLSVEDNHIASMHGIQRARSLLELYIGNNLIATTRDIFHLKVNHTHIDRSETVE</sequence>
<dbReference type="Pfam" id="PF13855">
    <property type="entry name" value="LRR_8"/>
    <property type="match status" value="1"/>
</dbReference>
<reference evidence="3" key="2">
    <citation type="submission" date="2025-09" db="UniProtKB">
        <authorList>
            <consortium name="Ensembl"/>
        </authorList>
    </citation>
    <scope>IDENTIFICATION</scope>
</reference>
<dbReference type="InterPro" id="IPR032675">
    <property type="entry name" value="LRR_dom_sf"/>
</dbReference>
<dbReference type="Gene3D" id="3.80.10.10">
    <property type="entry name" value="Ribonuclease Inhibitor"/>
    <property type="match status" value="4"/>
</dbReference>
<dbReference type="PROSITE" id="PS51450">
    <property type="entry name" value="LRR"/>
    <property type="match status" value="7"/>
</dbReference>
<dbReference type="SUPFAM" id="SSF52058">
    <property type="entry name" value="L domain-like"/>
    <property type="match status" value="1"/>
</dbReference>
<dbReference type="PANTHER" id="PTHR46652:SF3">
    <property type="entry name" value="LEUCINE-RICH REPEAT-CONTAINING PROTEIN 9"/>
    <property type="match status" value="1"/>
</dbReference>
<reference evidence="3" key="1">
    <citation type="submission" date="2025-08" db="UniProtKB">
        <authorList>
            <consortium name="Ensembl"/>
        </authorList>
    </citation>
    <scope>IDENTIFICATION</scope>
</reference>
<dbReference type="InterPro" id="IPR001611">
    <property type="entry name" value="Leu-rich_rpt"/>
</dbReference>
<accession>A0A8C4ZDB9</accession>
<gene>
    <name evidence="3" type="primary">LRRC9</name>
</gene>
<organism evidence="3 4">
    <name type="scientific">Gadus morhua</name>
    <name type="common">Atlantic cod</name>
    <dbReference type="NCBI Taxonomy" id="8049"/>
    <lineage>
        <taxon>Eukaryota</taxon>
        <taxon>Metazoa</taxon>
        <taxon>Chordata</taxon>
        <taxon>Craniata</taxon>
        <taxon>Vertebrata</taxon>
        <taxon>Euteleostomi</taxon>
        <taxon>Actinopterygii</taxon>
        <taxon>Neopterygii</taxon>
        <taxon>Teleostei</taxon>
        <taxon>Neoteleostei</taxon>
        <taxon>Acanthomorphata</taxon>
        <taxon>Zeiogadaria</taxon>
        <taxon>Gadariae</taxon>
        <taxon>Gadiformes</taxon>
        <taxon>Gadoidei</taxon>
        <taxon>Gadidae</taxon>
        <taxon>Gadus</taxon>
    </lineage>
</organism>
<dbReference type="Ensembl" id="ENSGMOT00000011840.2">
    <property type="protein sequence ID" value="ENSGMOP00000011525.2"/>
    <property type="gene ID" value="ENSGMOG00000010757.2"/>
</dbReference>
<protein>
    <submittedName>
        <fullName evidence="3">Leucine rich repeat containing 9</fullName>
    </submittedName>
</protein>
<keyword evidence="2" id="KW-0677">Repeat</keyword>
<dbReference type="SMART" id="SM00365">
    <property type="entry name" value="LRR_SD22"/>
    <property type="match status" value="10"/>
</dbReference>
<evidence type="ECO:0000313" key="3">
    <source>
        <dbReference type="Ensembl" id="ENSGMOP00000011525.2"/>
    </source>
</evidence>
<keyword evidence="1" id="KW-0433">Leucine-rich repeat</keyword>